<dbReference type="SUPFAM" id="SSF48403">
    <property type="entry name" value="Ankyrin repeat"/>
    <property type="match status" value="1"/>
</dbReference>
<dbReference type="Proteomes" id="UP001497392">
    <property type="component" value="Unassembled WGS sequence"/>
</dbReference>
<comment type="caution">
    <text evidence="6">The sequence shown here is derived from an EMBL/GenBank/DDBJ whole genome shotgun (WGS) entry which is preliminary data.</text>
</comment>
<feature type="transmembrane region" description="Helical" evidence="5">
    <location>
        <begin position="579"/>
        <end position="597"/>
    </location>
</feature>
<gene>
    <name evidence="6" type="primary">g11915</name>
    <name evidence="6" type="ORF">VP750_LOCUS10636</name>
</gene>
<feature type="compositionally biased region" description="Low complexity" evidence="4">
    <location>
        <begin position="490"/>
        <end position="500"/>
    </location>
</feature>
<evidence type="ECO:0000256" key="1">
    <source>
        <dbReference type="ARBA" id="ARBA00022737"/>
    </source>
</evidence>
<proteinExistence type="predicted"/>
<name>A0ABP1GBP9_9CHLO</name>
<dbReference type="Gene3D" id="1.25.40.20">
    <property type="entry name" value="Ankyrin repeat-containing domain"/>
    <property type="match status" value="2"/>
</dbReference>
<feature type="repeat" description="ANK" evidence="3">
    <location>
        <begin position="46"/>
        <end position="78"/>
    </location>
</feature>
<evidence type="ECO:0000256" key="2">
    <source>
        <dbReference type="ARBA" id="ARBA00023043"/>
    </source>
</evidence>
<keyword evidence="1" id="KW-0677">Repeat</keyword>
<dbReference type="PROSITE" id="PS50297">
    <property type="entry name" value="ANK_REP_REGION"/>
    <property type="match status" value="3"/>
</dbReference>
<dbReference type="InterPro" id="IPR002110">
    <property type="entry name" value="Ankyrin_rpt"/>
</dbReference>
<organism evidence="6 7">
    <name type="scientific">Coccomyxa viridis</name>
    <dbReference type="NCBI Taxonomy" id="1274662"/>
    <lineage>
        <taxon>Eukaryota</taxon>
        <taxon>Viridiplantae</taxon>
        <taxon>Chlorophyta</taxon>
        <taxon>core chlorophytes</taxon>
        <taxon>Trebouxiophyceae</taxon>
        <taxon>Trebouxiophyceae incertae sedis</taxon>
        <taxon>Coccomyxaceae</taxon>
        <taxon>Coccomyxa</taxon>
    </lineage>
</organism>
<feature type="repeat" description="ANK" evidence="3">
    <location>
        <begin position="79"/>
        <end position="111"/>
    </location>
</feature>
<accession>A0ABP1GBP9</accession>
<protein>
    <submittedName>
        <fullName evidence="6">G11915 protein</fullName>
    </submittedName>
</protein>
<feature type="repeat" description="ANK" evidence="3">
    <location>
        <begin position="13"/>
        <end position="45"/>
    </location>
</feature>
<dbReference type="EMBL" id="CAXHTA020000019">
    <property type="protein sequence ID" value="CAL5228730.1"/>
    <property type="molecule type" value="Genomic_DNA"/>
</dbReference>
<keyword evidence="5" id="KW-0472">Membrane</keyword>
<dbReference type="PROSITE" id="PS50088">
    <property type="entry name" value="ANK_REPEAT"/>
    <property type="match status" value="4"/>
</dbReference>
<evidence type="ECO:0000313" key="6">
    <source>
        <dbReference type="EMBL" id="CAL5228730.1"/>
    </source>
</evidence>
<dbReference type="PANTHER" id="PTHR24126:SF14">
    <property type="entry name" value="ANK_REP_REGION DOMAIN-CONTAINING PROTEIN"/>
    <property type="match status" value="1"/>
</dbReference>
<keyword evidence="7" id="KW-1185">Reference proteome</keyword>
<evidence type="ECO:0000313" key="7">
    <source>
        <dbReference type="Proteomes" id="UP001497392"/>
    </source>
</evidence>
<keyword evidence="5" id="KW-0812">Transmembrane</keyword>
<sequence length="613" mass="64858">MDEAVNDAKSKKKNNGLLVLASARGYLADVQQLLEMGADVTAKDKKGISALHYASGQGRLEVLQYLWSKGLDLDADDPGGRTALHWAVLGNNTEAVSFLISKGAWVEASDGNDETALHIASRSASKEIVKAVLAAGPHGRHPSIKDVNKHGLTPLGEALVAGRCDVADLLVSEGGANVQHRPQGWSLLHVSAAMGQASALKWLLSHKLSVKDAENDGGLTPLHSAALGNSLSCAQLLLDAGADRNAIDRDGRTPCDHAPEAAEKLHQLLKPSAAARKLPGATQATLNGVPAEEQSPSQAFAGLSAAAQDAQVLRWAAIEDEARLDKALAGHNAEAKKRVQDVQTTRQVLSIQNAINELHEDEDFQQDAGQSHILGVVDEIRTDASAMAKYEKDAVVMHVLKKLRRFQMVVSANGHHKVPFVDLVIAGKVGWKEKDMNRVRGMRIMLERQTRAAAAAASASSEAAAKAAAEAQLAPTAVSSAPEPEALQEGSSGSGSAFAGAAERLPSSSSVGGAEGSANVAIPKIDKPKKRVSWRAGSLDDVAQASSSHAGLATAAEMAQEQRERFTWKAFGRALAKQLLQSVVMGVVFLIAMYFSGQRMPWQTSSTEDVREL</sequence>
<evidence type="ECO:0000256" key="4">
    <source>
        <dbReference type="SAM" id="MobiDB-lite"/>
    </source>
</evidence>
<dbReference type="PANTHER" id="PTHR24126">
    <property type="entry name" value="ANKYRIN REPEAT, PH AND SEC7 DOMAIN CONTAINING PROTEIN SECG-RELATED"/>
    <property type="match status" value="1"/>
</dbReference>
<keyword evidence="2 3" id="KW-0040">ANK repeat</keyword>
<evidence type="ECO:0000256" key="3">
    <source>
        <dbReference type="PROSITE-ProRule" id="PRU00023"/>
    </source>
</evidence>
<feature type="region of interest" description="Disordered" evidence="4">
    <location>
        <begin position="475"/>
        <end position="500"/>
    </location>
</feature>
<dbReference type="Pfam" id="PF12796">
    <property type="entry name" value="Ank_2"/>
    <property type="match status" value="2"/>
</dbReference>
<evidence type="ECO:0000256" key="5">
    <source>
        <dbReference type="SAM" id="Phobius"/>
    </source>
</evidence>
<dbReference type="SMART" id="SM00248">
    <property type="entry name" value="ANK"/>
    <property type="match status" value="7"/>
</dbReference>
<reference evidence="6 7" key="1">
    <citation type="submission" date="2024-06" db="EMBL/GenBank/DDBJ databases">
        <authorList>
            <person name="Kraege A."/>
            <person name="Thomma B."/>
        </authorList>
    </citation>
    <scope>NUCLEOTIDE SEQUENCE [LARGE SCALE GENOMIC DNA]</scope>
</reference>
<dbReference type="InterPro" id="IPR036770">
    <property type="entry name" value="Ankyrin_rpt-contain_sf"/>
</dbReference>
<feature type="repeat" description="ANK" evidence="3">
    <location>
        <begin position="217"/>
        <end position="249"/>
    </location>
</feature>
<keyword evidence="5" id="KW-1133">Transmembrane helix</keyword>